<dbReference type="Gene3D" id="3.30.450.20">
    <property type="entry name" value="PAS domain"/>
    <property type="match status" value="1"/>
</dbReference>
<keyword evidence="5" id="KW-0418">Kinase</keyword>
<dbReference type="InterPro" id="IPR004358">
    <property type="entry name" value="Sig_transdc_His_kin-like_C"/>
</dbReference>
<dbReference type="SUPFAM" id="SSF47384">
    <property type="entry name" value="Homodimeric domain of signal transducing histidine kinase"/>
    <property type="match status" value="1"/>
</dbReference>
<dbReference type="Gene3D" id="3.30.565.10">
    <property type="entry name" value="Histidine kinase-like ATPase, C-terminal domain"/>
    <property type="match status" value="1"/>
</dbReference>
<feature type="domain" description="PAS" evidence="10">
    <location>
        <begin position="112"/>
        <end position="167"/>
    </location>
</feature>
<dbReference type="CDD" id="cd00130">
    <property type="entry name" value="PAS"/>
    <property type="match status" value="1"/>
</dbReference>
<dbReference type="PANTHER" id="PTHR43047">
    <property type="entry name" value="TWO-COMPONENT HISTIDINE PROTEIN KINASE"/>
    <property type="match status" value="1"/>
</dbReference>
<name>A0ABX7B4J6_9PROT</name>
<sequence length="488" mass="52792">MLTVRRSSAGSLRFRSGSQDCPREREGGRQDDRADRRRALNVTIVYALAAGFWILLSDGLLNLLFGNAASLVLSLSQTVKGLTFILITSLLLHALIRHIGAAARAEVVLRQDQARLLVMLENMPVLVAALDEEGRLALWNREAERITGYSAAEAIGNPQLLSQLLPDPDYRRATAAAFRRADLCCRDWERRITCKDGQVRTIAISCIARDFPIADYPGGWGIGVDVTARLARERELAEARDALEHARAEAEAASRAKSDFLALVSHELRTPLTAVIGFADVMRAEYFGPLGSPRYHDYCRDIEVSGRHLLSLIDGILELARTETGRYVLTEKEIDLPALASGAVQLLGDRPSRKGISLTVRMDRDMRVRGDEMALTQVLVNLLGNAVKYTPPGGRVELSAAPDGSGGLALVVADTGIGIPSAELATVLEPFSQASNAGRTGESGSGLGLSIVRTLVDLHGGLLTVDSHLDAGTRVTVRLPAERVLPFP</sequence>
<dbReference type="InterPro" id="IPR003661">
    <property type="entry name" value="HisK_dim/P_dom"/>
</dbReference>
<comment type="catalytic activity">
    <reaction evidence="1">
        <text>ATP + protein L-histidine = ADP + protein N-phospho-L-histidine.</text>
        <dbReference type="EC" id="2.7.13.3"/>
    </reaction>
</comment>
<dbReference type="InterPro" id="IPR036097">
    <property type="entry name" value="HisK_dim/P_sf"/>
</dbReference>
<evidence type="ECO:0000256" key="7">
    <source>
        <dbReference type="SAM" id="MobiDB-lite"/>
    </source>
</evidence>
<dbReference type="InterPro" id="IPR013767">
    <property type="entry name" value="PAS_fold"/>
</dbReference>
<dbReference type="InterPro" id="IPR003594">
    <property type="entry name" value="HATPase_dom"/>
</dbReference>
<accession>A0ABX7B4J6</accession>
<evidence type="ECO:0000256" key="5">
    <source>
        <dbReference type="ARBA" id="ARBA00022777"/>
    </source>
</evidence>
<dbReference type="SUPFAM" id="SSF55874">
    <property type="entry name" value="ATPase domain of HSP90 chaperone/DNA topoisomerase II/histidine kinase"/>
    <property type="match status" value="1"/>
</dbReference>
<feature type="transmembrane region" description="Helical" evidence="8">
    <location>
        <begin position="39"/>
        <end position="56"/>
    </location>
</feature>
<protein>
    <recommendedName>
        <fullName evidence="2">histidine kinase</fullName>
        <ecNumber evidence="2">2.7.13.3</ecNumber>
    </recommendedName>
</protein>
<dbReference type="SMART" id="SM00388">
    <property type="entry name" value="HisKA"/>
    <property type="match status" value="1"/>
</dbReference>
<keyword evidence="3" id="KW-0597">Phosphoprotein</keyword>
<feature type="coiled-coil region" evidence="6">
    <location>
        <begin position="229"/>
        <end position="256"/>
    </location>
</feature>
<organism evidence="11 12">
    <name type="scientific">Skermanella cutis</name>
    <dbReference type="NCBI Taxonomy" id="2775420"/>
    <lineage>
        <taxon>Bacteria</taxon>
        <taxon>Pseudomonadati</taxon>
        <taxon>Pseudomonadota</taxon>
        <taxon>Alphaproteobacteria</taxon>
        <taxon>Rhodospirillales</taxon>
        <taxon>Azospirillaceae</taxon>
        <taxon>Skermanella</taxon>
    </lineage>
</organism>
<dbReference type="SUPFAM" id="SSF55785">
    <property type="entry name" value="PYP-like sensor domain (PAS domain)"/>
    <property type="match status" value="1"/>
</dbReference>
<dbReference type="EC" id="2.7.13.3" evidence="2"/>
<feature type="domain" description="Histidine kinase" evidence="9">
    <location>
        <begin position="263"/>
        <end position="483"/>
    </location>
</feature>
<keyword evidence="12" id="KW-1185">Reference proteome</keyword>
<dbReference type="SMART" id="SM00387">
    <property type="entry name" value="HATPase_c"/>
    <property type="match status" value="1"/>
</dbReference>
<evidence type="ECO:0000259" key="9">
    <source>
        <dbReference type="PROSITE" id="PS50109"/>
    </source>
</evidence>
<keyword evidence="8" id="KW-1133">Transmembrane helix</keyword>
<dbReference type="PRINTS" id="PR00344">
    <property type="entry name" value="BCTRLSENSOR"/>
</dbReference>
<evidence type="ECO:0000256" key="2">
    <source>
        <dbReference type="ARBA" id="ARBA00012438"/>
    </source>
</evidence>
<dbReference type="PROSITE" id="PS50112">
    <property type="entry name" value="PAS"/>
    <property type="match status" value="1"/>
</dbReference>
<evidence type="ECO:0000259" key="10">
    <source>
        <dbReference type="PROSITE" id="PS50112"/>
    </source>
</evidence>
<dbReference type="SMART" id="SM00091">
    <property type="entry name" value="PAS"/>
    <property type="match status" value="1"/>
</dbReference>
<dbReference type="NCBIfam" id="TIGR00229">
    <property type="entry name" value="sensory_box"/>
    <property type="match status" value="1"/>
</dbReference>
<dbReference type="CDD" id="cd00082">
    <property type="entry name" value="HisKA"/>
    <property type="match status" value="1"/>
</dbReference>
<dbReference type="Pfam" id="PF02518">
    <property type="entry name" value="HATPase_c"/>
    <property type="match status" value="1"/>
</dbReference>
<keyword evidence="6" id="KW-0175">Coiled coil</keyword>
<feature type="region of interest" description="Disordered" evidence="7">
    <location>
        <begin position="1"/>
        <end position="32"/>
    </location>
</feature>
<evidence type="ECO:0000313" key="11">
    <source>
        <dbReference type="EMBL" id="QQP89048.1"/>
    </source>
</evidence>
<gene>
    <name evidence="11" type="ORF">IGS68_24090</name>
</gene>
<keyword evidence="8" id="KW-0472">Membrane</keyword>
<dbReference type="Pfam" id="PF00512">
    <property type="entry name" value="HisKA"/>
    <property type="match status" value="1"/>
</dbReference>
<evidence type="ECO:0000256" key="8">
    <source>
        <dbReference type="SAM" id="Phobius"/>
    </source>
</evidence>
<evidence type="ECO:0000256" key="4">
    <source>
        <dbReference type="ARBA" id="ARBA00022679"/>
    </source>
</evidence>
<feature type="compositionally biased region" description="Basic and acidic residues" evidence="7">
    <location>
        <begin position="21"/>
        <end position="32"/>
    </location>
</feature>
<dbReference type="InterPro" id="IPR005467">
    <property type="entry name" value="His_kinase_dom"/>
</dbReference>
<feature type="compositionally biased region" description="Polar residues" evidence="7">
    <location>
        <begin position="1"/>
        <end position="10"/>
    </location>
</feature>
<dbReference type="InterPro" id="IPR000014">
    <property type="entry name" value="PAS"/>
</dbReference>
<dbReference type="InterPro" id="IPR036890">
    <property type="entry name" value="HATPase_C_sf"/>
</dbReference>
<evidence type="ECO:0000256" key="3">
    <source>
        <dbReference type="ARBA" id="ARBA00022553"/>
    </source>
</evidence>
<dbReference type="PANTHER" id="PTHR43047:SF72">
    <property type="entry name" value="OSMOSENSING HISTIDINE PROTEIN KINASE SLN1"/>
    <property type="match status" value="1"/>
</dbReference>
<evidence type="ECO:0000256" key="1">
    <source>
        <dbReference type="ARBA" id="ARBA00000085"/>
    </source>
</evidence>
<dbReference type="PROSITE" id="PS50109">
    <property type="entry name" value="HIS_KIN"/>
    <property type="match status" value="1"/>
</dbReference>
<dbReference type="Proteomes" id="UP000595197">
    <property type="component" value="Chromosome"/>
</dbReference>
<dbReference type="RefSeq" id="WP_201074785.1">
    <property type="nucleotide sequence ID" value="NZ_CP067420.1"/>
</dbReference>
<keyword evidence="4" id="KW-0808">Transferase</keyword>
<dbReference type="Pfam" id="PF00989">
    <property type="entry name" value="PAS"/>
    <property type="match status" value="1"/>
</dbReference>
<evidence type="ECO:0000256" key="6">
    <source>
        <dbReference type="SAM" id="Coils"/>
    </source>
</evidence>
<keyword evidence="8" id="KW-0812">Transmembrane</keyword>
<dbReference type="Gene3D" id="1.10.287.130">
    <property type="match status" value="1"/>
</dbReference>
<dbReference type="EMBL" id="CP067420">
    <property type="protein sequence ID" value="QQP89048.1"/>
    <property type="molecule type" value="Genomic_DNA"/>
</dbReference>
<reference evidence="11" key="1">
    <citation type="submission" date="2021-02" db="EMBL/GenBank/DDBJ databases">
        <title>Skermanella TT6 skin isolate.</title>
        <authorList>
            <person name="Lee K."/>
            <person name="Ganzorig M."/>
        </authorList>
    </citation>
    <scope>NUCLEOTIDE SEQUENCE</scope>
    <source>
        <strain evidence="11">TT6</strain>
    </source>
</reference>
<dbReference type="InterPro" id="IPR035965">
    <property type="entry name" value="PAS-like_dom_sf"/>
</dbReference>
<evidence type="ECO:0000313" key="12">
    <source>
        <dbReference type="Proteomes" id="UP000595197"/>
    </source>
</evidence>
<proteinExistence type="predicted"/>